<dbReference type="NCBIfam" id="TIGR02595">
    <property type="entry name" value="PEP_CTERM"/>
    <property type="match status" value="1"/>
</dbReference>
<evidence type="ECO:0000256" key="4">
    <source>
        <dbReference type="ARBA" id="ARBA00022452"/>
    </source>
</evidence>
<evidence type="ECO:0000313" key="12">
    <source>
        <dbReference type="Proteomes" id="UP001062263"/>
    </source>
</evidence>
<keyword evidence="12" id="KW-1185">Reference proteome</keyword>
<gene>
    <name evidence="11" type="ORF">Abiwalacus_22020</name>
</gene>
<dbReference type="PROSITE" id="PS51691">
    <property type="entry name" value="PEPTIDASE_S6"/>
    <property type="match status" value="1"/>
</dbReference>
<evidence type="ECO:0000256" key="1">
    <source>
        <dbReference type="ARBA" id="ARBA00004196"/>
    </source>
</evidence>
<organism evidence="11 12">
    <name type="scientific">Akkermansia biwaensis</name>
    <dbReference type="NCBI Taxonomy" id="2946555"/>
    <lineage>
        <taxon>Bacteria</taxon>
        <taxon>Pseudomonadati</taxon>
        <taxon>Verrucomicrobiota</taxon>
        <taxon>Verrucomicrobiia</taxon>
        <taxon>Verrucomicrobiales</taxon>
        <taxon>Akkermansiaceae</taxon>
        <taxon>Akkermansia</taxon>
    </lineage>
</organism>
<keyword evidence="5" id="KW-0964">Secreted</keyword>
<evidence type="ECO:0000256" key="5">
    <source>
        <dbReference type="ARBA" id="ARBA00022525"/>
    </source>
</evidence>
<dbReference type="InterPro" id="IPR013425">
    <property type="entry name" value="Autotrns_rpt"/>
</dbReference>
<keyword evidence="8" id="KW-0472">Membrane</keyword>
<comment type="subcellular location">
    <subcellularLocation>
        <location evidence="1">Cell envelope</location>
    </subcellularLocation>
    <subcellularLocation>
        <location evidence="2">Cell outer membrane</location>
    </subcellularLocation>
    <subcellularLocation>
        <location evidence="3">Secreted</location>
    </subcellularLocation>
</comment>
<dbReference type="PRINTS" id="PR00921">
    <property type="entry name" value="IGASERPTASE"/>
</dbReference>
<evidence type="ECO:0000313" key="11">
    <source>
        <dbReference type="EMBL" id="BDL44628.1"/>
    </source>
</evidence>
<dbReference type="InterPro" id="IPR012332">
    <property type="entry name" value="Autotransporter_pectin_lyase_C"/>
</dbReference>
<dbReference type="NCBIfam" id="TIGR02601">
    <property type="entry name" value="autotrns_rpt"/>
    <property type="match status" value="4"/>
</dbReference>
<dbReference type="Gene3D" id="2.160.20.20">
    <property type="match status" value="2"/>
</dbReference>
<sequence>MNFHYIYHSGLLGAACLLSPAYSGLMADSIDLQTYRDFAENRGVFGINEKDVPIYDKEGNYVGTIPRMMNFDGVADPHRGEAALVGGPGFIATVSHDYDKQSVTFAVRFGASQGTPFYDSYRSVVTKKAWGNSTNSTYDYCVQRLSKIVTESEYAPYLTDPEYLDNMKGRLVLRAGTGTQTVATGDGEQEAVGPAYSYLTGGTVVFNGQTKVEGTGEPDPENAKTYPAYRFGYNVERPSESSPLPSGVQPGDSGSPCYVYNENSGQWEWVGAGQSHGGEGYGQFSQMRSGNQWAQAYVDSFNCTVSVSAGGGDVLWNVTNAGGNGTFVQGGITTDYIGLSSGVRGDTSTQGKRATDAQIGACTNLIFDGAGGTVVLQGSVDTGAGSLTFNHDYVLSDGGNASYRLNTAGFVVNKGAVVTTLLTGASGDEWRKIGEGTLIVGGHGNNAADINVGGGMLILDRDGYAAHNVKLNGGGVMARLAGENQLSGEFIFGHRGGTVDLYGHNLTLDAITHLDSGAIFANYLGGSTATFTFTGSGVQNYLGTFIDTGSLRNGQLNVVYAPDTGEGSVWNLSGTILNSGTWTVQSGKVKIAGVPTLHAGGYVDENDWQTAVFATGTVQVESGALFTAGAHAEVASSINVADGGTYTILSGGSHSGDVVLAGSGSMLRAEVDGGVAIESGKISGKGSLIKSGDGVLLLKNRNNGFSGIARVEGGVVQASSAGALGKTIWMLNAAGGMAVDGSDFSVIAGYLDTSSAGAFILLEDKNNVSGLDSFRNLSIGALGNVNLGIRGTTELLSGWTADGGWSLGGGGGTLTVNLKLSGSGTLSIGNGSNTGAVVLANAHNSDSEGGAVFSGTMELNRGAKLAYEDVRSLGSKNGNVTVGYGSSFVLGAQEDAALAHVSGASGGVLLLSGERTTALDMAGMGLNSAYIGADGQAVLSGSVKAGTQGYLFGGSGTLTVACSLSGNHSLTVDTQGMGTAGCVILAADNSYSGETRILSGASLAVGAGETAGTLGTGVVVNEGTLTFNRTDRVTAGNAISGTGNLVQKGSGELVLTGNNSYTGVTRIAVGTLTVGDGGTSGSLGTGAVVNNGVLVFNRSDAVVFNTAVSGTGALVKNGSGTLTIQKQLSYTGGTTVNEGTLVLSKGGANGIIQGDLSIQEGAQVTLKGGNSFGSSGGIASVKGVNINGGTLYFGDKNNQVCKYMTFNLTGGVVDGVAGGRMDIAMGTSIEVKAADKASEIRNINVQLKDSYPSIFRVARGTAVSDLNVSANIVNSSGVKGALTKTGNGIMVLSGKNTYSGGTTVELGTLVAASSQALGTGQAMVDSDGCLVLGGTGADAPGISLGNNILVKNGGVLTGSATLTGNTTMESGSIFELTLSIGGSAGDELACNSLMLRSGVFRIDAGAMLKLAALTIDYSTDFWNTSHILNFIDGGDNATLTGNFTLDTSAAGDYSAYGEWSLQKSEDSKDMNMVWTPNAAPEVSSALTAAFTATAPLPVPEPSAAVLMLAAAGAAFLRRSVPRNR</sequence>
<keyword evidence="4" id="KW-1134">Transmembrane beta strand</keyword>
<evidence type="ECO:0000256" key="9">
    <source>
        <dbReference type="ARBA" id="ARBA00023237"/>
    </source>
</evidence>
<dbReference type="SUPFAM" id="SSF51126">
    <property type="entry name" value="Pectin lyase-like"/>
    <property type="match status" value="3"/>
</dbReference>
<dbReference type="Proteomes" id="UP001062263">
    <property type="component" value="Chromosome"/>
</dbReference>
<dbReference type="InterPro" id="IPR013424">
    <property type="entry name" value="Ice-binding_C"/>
</dbReference>
<feature type="domain" description="Peptidase S6" evidence="10">
    <location>
        <begin position="24"/>
        <end position="303"/>
    </location>
</feature>
<evidence type="ECO:0000256" key="6">
    <source>
        <dbReference type="ARBA" id="ARBA00022692"/>
    </source>
</evidence>
<dbReference type="EMBL" id="AP025943">
    <property type="protein sequence ID" value="BDL44628.1"/>
    <property type="molecule type" value="Genomic_DNA"/>
</dbReference>
<dbReference type="InterPro" id="IPR000710">
    <property type="entry name" value="Peptidase_S6"/>
</dbReference>
<proteinExistence type="predicted"/>
<reference evidence="11" key="1">
    <citation type="submission" date="2022-06" db="EMBL/GenBank/DDBJ databases">
        <title>Akkermansia biwalacus sp. nov., an anaerobic mucin-degrading bacterium isolated from human intestine.</title>
        <authorList>
            <person name="Kobayashi Y."/>
            <person name="Inoue S."/>
            <person name="Kawahara T."/>
            <person name="Kohda N."/>
        </authorList>
    </citation>
    <scope>NUCLEOTIDE SEQUENCE</scope>
    <source>
        <strain evidence="11">WON2089</strain>
    </source>
</reference>
<evidence type="ECO:0000256" key="3">
    <source>
        <dbReference type="ARBA" id="ARBA00004613"/>
    </source>
</evidence>
<dbReference type="Gene3D" id="2.40.10.120">
    <property type="match status" value="1"/>
</dbReference>
<keyword evidence="6" id="KW-0812">Transmembrane</keyword>
<evidence type="ECO:0000256" key="8">
    <source>
        <dbReference type="ARBA" id="ARBA00023136"/>
    </source>
</evidence>
<evidence type="ECO:0000259" key="10">
    <source>
        <dbReference type="PROSITE" id="PS51691"/>
    </source>
</evidence>
<name>A0ABN6QMV5_9BACT</name>
<evidence type="ECO:0000256" key="7">
    <source>
        <dbReference type="ARBA" id="ARBA00022729"/>
    </source>
</evidence>
<dbReference type="InterPro" id="IPR011050">
    <property type="entry name" value="Pectin_lyase_fold/virulence"/>
</dbReference>
<accession>A0ABN6QMV5</accession>
<evidence type="ECO:0000256" key="2">
    <source>
        <dbReference type="ARBA" id="ARBA00004442"/>
    </source>
</evidence>
<keyword evidence="9" id="KW-0998">Cell outer membrane</keyword>
<protein>
    <recommendedName>
        <fullName evidence="10">Peptidase S6 domain-containing protein</fullName>
    </recommendedName>
</protein>
<keyword evidence="7" id="KW-0732">Signal</keyword>
<dbReference type="Pfam" id="PF12951">
    <property type="entry name" value="PATR"/>
    <property type="match status" value="5"/>
</dbReference>
<dbReference type="InterPro" id="IPR030396">
    <property type="entry name" value="Peptidase_S6_dom"/>
</dbReference>
<dbReference type="InterPro" id="IPR057393">
    <property type="entry name" value="PIC_HAP1_IgA0_b-sol2"/>
</dbReference>
<dbReference type="Pfam" id="PF02395">
    <property type="entry name" value="Peptidase_S6"/>
    <property type="match status" value="1"/>
</dbReference>
<dbReference type="Pfam" id="PF24078">
    <property type="entry name" value="Beta-sol_PIC_HAP1_IgA0_2nd"/>
    <property type="match status" value="1"/>
</dbReference>